<dbReference type="OrthoDB" id="4915302at2759"/>
<proteinExistence type="predicted"/>
<gene>
    <name evidence="3" type="ORF">HRG_07717</name>
</gene>
<dbReference type="RefSeq" id="XP_044719152.1">
    <property type="nucleotide sequence ID" value="XM_044866188.1"/>
</dbReference>
<feature type="compositionally biased region" description="Gly residues" evidence="1">
    <location>
        <begin position="328"/>
        <end position="342"/>
    </location>
</feature>
<feature type="signal peptide" evidence="2">
    <location>
        <begin position="1"/>
        <end position="18"/>
    </location>
</feature>
<protein>
    <submittedName>
        <fullName evidence="3">Uncharacterized protein</fullName>
    </submittedName>
</protein>
<reference evidence="3" key="1">
    <citation type="submission" date="2021-09" db="EMBL/GenBank/DDBJ databases">
        <title>A high-quality genome of the endoparasitic fungus Hirsutella rhossiliensis with a comparison of Hirsutella genomes reveals transposable elements contributing to genome size variation.</title>
        <authorList>
            <person name="Lin R."/>
            <person name="Jiao Y."/>
            <person name="Sun X."/>
            <person name="Ling J."/>
            <person name="Xie B."/>
            <person name="Cheng X."/>
        </authorList>
    </citation>
    <scope>NUCLEOTIDE SEQUENCE</scope>
    <source>
        <strain evidence="3">HR02</strain>
    </source>
</reference>
<dbReference type="EMBL" id="JAIZPD010000008">
    <property type="protein sequence ID" value="KAH0961639.1"/>
    <property type="molecule type" value="Genomic_DNA"/>
</dbReference>
<feature type="region of interest" description="Disordered" evidence="1">
    <location>
        <begin position="294"/>
        <end position="342"/>
    </location>
</feature>
<feature type="compositionally biased region" description="Low complexity" evidence="1">
    <location>
        <begin position="313"/>
        <end position="327"/>
    </location>
</feature>
<evidence type="ECO:0000313" key="3">
    <source>
        <dbReference type="EMBL" id="KAH0961639.1"/>
    </source>
</evidence>
<comment type="caution">
    <text evidence="3">The sequence shown here is derived from an EMBL/GenBank/DDBJ whole genome shotgun (WGS) entry which is preliminary data.</text>
</comment>
<dbReference type="AlphaFoldDB" id="A0A9P8SH04"/>
<sequence>MHLFSTMAAAAVVSSAVATNVAGGSNYTFSAHSSVSATSLQPQTLTKMTLTTGTAASTTAASTSAAASSTSQGTLIGATKVEALLKLSQSFKFEVRGGLCAISNMPAEAAVVSWRLVYDIDLKSTFRFEICEPRDQGRVVTKVQGQYVYGLAVSHNVTASGVVELVCDNGEFNHVKIENKKVVETKAVSVETVQRKVYECSDVAKCTQSTCKGDKCGYNLVAKVGGAVYTNTTAPAHHAGSSPGSSVTYKFEECKVKTECSCVQTCVEAECKVEKPTKGPAPAAVPADKVKTIPAAGPAKGEKPEAPHTPNQPAAAPPKAAADKPAGGASGGASGGAAGGNGTAVPGRSGSAVTGGSGRVVIAFNVLAGVVAMALFL</sequence>
<keyword evidence="4" id="KW-1185">Reference proteome</keyword>
<evidence type="ECO:0000313" key="4">
    <source>
        <dbReference type="Proteomes" id="UP000824596"/>
    </source>
</evidence>
<evidence type="ECO:0000256" key="1">
    <source>
        <dbReference type="SAM" id="MobiDB-lite"/>
    </source>
</evidence>
<keyword evidence="2" id="KW-0732">Signal</keyword>
<dbReference type="Proteomes" id="UP000824596">
    <property type="component" value="Unassembled WGS sequence"/>
</dbReference>
<dbReference type="GeneID" id="68356846"/>
<evidence type="ECO:0000256" key="2">
    <source>
        <dbReference type="SAM" id="SignalP"/>
    </source>
</evidence>
<accession>A0A9P8SH04</accession>
<name>A0A9P8SH04_9HYPO</name>
<feature type="chain" id="PRO_5040211311" evidence="2">
    <location>
        <begin position="19"/>
        <end position="377"/>
    </location>
</feature>
<organism evidence="3 4">
    <name type="scientific">Hirsutella rhossiliensis</name>
    <dbReference type="NCBI Taxonomy" id="111463"/>
    <lineage>
        <taxon>Eukaryota</taxon>
        <taxon>Fungi</taxon>
        <taxon>Dikarya</taxon>
        <taxon>Ascomycota</taxon>
        <taxon>Pezizomycotina</taxon>
        <taxon>Sordariomycetes</taxon>
        <taxon>Hypocreomycetidae</taxon>
        <taxon>Hypocreales</taxon>
        <taxon>Ophiocordycipitaceae</taxon>
        <taxon>Hirsutella</taxon>
    </lineage>
</organism>